<dbReference type="GO" id="GO:0031941">
    <property type="term" value="C:filamentous actin"/>
    <property type="evidence" value="ECO:0007669"/>
    <property type="project" value="TreeGrafter"/>
</dbReference>
<dbReference type="Gene3D" id="2.30.42.10">
    <property type="match status" value="1"/>
</dbReference>
<accession>A0A8S1CNZ6</accession>
<dbReference type="InterPro" id="IPR006643">
    <property type="entry name" value="Zasp-like_motif"/>
</dbReference>
<feature type="region of interest" description="Disordered" evidence="7">
    <location>
        <begin position="258"/>
        <end position="312"/>
    </location>
</feature>
<dbReference type="GO" id="GO:0001725">
    <property type="term" value="C:stress fiber"/>
    <property type="evidence" value="ECO:0007669"/>
    <property type="project" value="TreeGrafter"/>
</dbReference>
<evidence type="ECO:0000313" key="10">
    <source>
        <dbReference type="EMBL" id="CAB3371416.1"/>
    </source>
</evidence>
<dbReference type="PROSITE" id="PS50023">
    <property type="entry name" value="LIM_DOMAIN_2"/>
    <property type="match status" value="3"/>
</dbReference>
<organism evidence="10 11">
    <name type="scientific">Cloeon dipterum</name>
    <dbReference type="NCBI Taxonomy" id="197152"/>
    <lineage>
        <taxon>Eukaryota</taxon>
        <taxon>Metazoa</taxon>
        <taxon>Ecdysozoa</taxon>
        <taxon>Arthropoda</taxon>
        <taxon>Hexapoda</taxon>
        <taxon>Insecta</taxon>
        <taxon>Pterygota</taxon>
        <taxon>Palaeoptera</taxon>
        <taxon>Ephemeroptera</taxon>
        <taxon>Pisciforma</taxon>
        <taxon>Baetidae</taxon>
        <taxon>Cloeon</taxon>
    </lineage>
</organism>
<feature type="compositionally biased region" description="Pro residues" evidence="7">
    <location>
        <begin position="639"/>
        <end position="658"/>
    </location>
</feature>
<evidence type="ECO:0000259" key="9">
    <source>
        <dbReference type="PROSITE" id="PS50106"/>
    </source>
</evidence>
<dbReference type="GO" id="GO:0003779">
    <property type="term" value="F:actin binding"/>
    <property type="evidence" value="ECO:0007669"/>
    <property type="project" value="TreeGrafter"/>
</dbReference>
<feature type="domain" description="LIM zinc-binding" evidence="8">
    <location>
        <begin position="840"/>
        <end position="899"/>
    </location>
</feature>
<comment type="caution">
    <text evidence="10">The sequence shown here is derived from an EMBL/GenBank/DDBJ whole genome shotgun (WGS) entry which is preliminary data.</text>
</comment>
<evidence type="ECO:0000256" key="6">
    <source>
        <dbReference type="PROSITE-ProRule" id="PRU00125"/>
    </source>
</evidence>
<keyword evidence="3 6" id="KW-0479">Metal-binding</keyword>
<dbReference type="GO" id="GO:0046872">
    <property type="term" value="F:metal ion binding"/>
    <property type="evidence" value="ECO:0007669"/>
    <property type="project" value="UniProtKB-KW"/>
</dbReference>
<dbReference type="CDD" id="cd09455">
    <property type="entry name" value="LIM1_Enigma_like_1"/>
    <property type="match status" value="1"/>
</dbReference>
<evidence type="ECO:0000256" key="4">
    <source>
        <dbReference type="ARBA" id="ARBA00022833"/>
    </source>
</evidence>
<dbReference type="PANTHER" id="PTHR24214:SF38">
    <property type="entry name" value="PDZ AND LIM DOMAIN PROTEIN ZASP-RELATED"/>
    <property type="match status" value="1"/>
</dbReference>
<evidence type="ECO:0000259" key="8">
    <source>
        <dbReference type="PROSITE" id="PS50023"/>
    </source>
</evidence>
<dbReference type="GO" id="GO:0061061">
    <property type="term" value="P:muscle structure development"/>
    <property type="evidence" value="ECO:0007669"/>
    <property type="project" value="TreeGrafter"/>
</dbReference>
<dbReference type="GO" id="GO:0030036">
    <property type="term" value="P:actin cytoskeleton organization"/>
    <property type="evidence" value="ECO:0007669"/>
    <property type="project" value="TreeGrafter"/>
</dbReference>
<evidence type="ECO:0000313" key="11">
    <source>
        <dbReference type="Proteomes" id="UP000494165"/>
    </source>
</evidence>
<gene>
    <name evidence="10" type="ORF">CLODIP_2_CD04623</name>
</gene>
<dbReference type="SMART" id="SM00735">
    <property type="entry name" value="ZM"/>
    <property type="match status" value="1"/>
</dbReference>
<dbReference type="GO" id="GO:0007507">
    <property type="term" value="P:heart development"/>
    <property type="evidence" value="ECO:0007669"/>
    <property type="project" value="TreeGrafter"/>
</dbReference>
<dbReference type="CDD" id="cd09461">
    <property type="entry name" value="LIM3_Enigma_like_1"/>
    <property type="match status" value="1"/>
</dbReference>
<feature type="compositionally biased region" description="Low complexity" evidence="7">
    <location>
        <begin position="437"/>
        <end position="454"/>
    </location>
</feature>
<dbReference type="PROSITE" id="PS50106">
    <property type="entry name" value="PDZ"/>
    <property type="match status" value="1"/>
</dbReference>
<dbReference type="Pfam" id="PF15936">
    <property type="entry name" value="DUF4749"/>
    <property type="match status" value="1"/>
</dbReference>
<dbReference type="InterPro" id="IPR001478">
    <property type="entry name" value="PDZ"/>
</dbReference>
<dbReference type="FunFam" id="2.10.110.10:FF:000067">
    <property type="entry name" value="Uncharacterized protein, isoform Z"/>
    <property type="match status" value="1"/>
</dbReference>
<dbReference type="FunFam" id="2.10.110.10:FF:000060">
    <property type="entry name" value="Uncharacterized protein, isoform Z"/>
    <property type="match status" value="1"/>
</dbReference>
<dbReference type="FunFam" id="2.10.110.10:FF:000069">
    <property type="entry name" value="Uncharacterized protein, isoform Z"/>
    <property type="match status" value="1"/>
</dbReference>
<comment type="subcellular location">
    <subcellularLocation>
        <location evidence="1">Cytoplasm</location>
    </subcellularLocation>
</comment>
<feature type="compositionally biased region" description="Low complexity" evidence="7">
    <location>
        <begin position="620"/>
        <end position="638"/>
    </location>
</feature>
<dbReference type="GO" id="GO:0030018">
    <property type="term" value="C:Z disc"/>
    <property type="evidence" value="ECO:0007669"/>
    <property type="project" value="TreeGrafter"/>
</dbReference>
<feature type="region of interest" description="Disordered" evidence="7">
    <location>
        <begin position="675"/>
        <end position="719"/>
    </location>
</feature>
<feature type="domain" description="LIM zinc-binding" evidence="8">
    <location>
        <begin position="314"/>
        <end position="373"/>
    </location>
</feature>
<sequence>MRPADGGAGVAAVCARRRRERCSRTDTVVVHGAFGPTSVASRMAQLMTVKLTRFDGSPWGFRLQGGIDFAQPLCIQKVNGGSPAETAGLQAGDAIVKVNNIDVFNLRHKEAQDVIVKAGNSFEISISRGGSTWKPQVAPVGALPKPSGQTLNNNVAPITKTSLAVSQPEPAPIGTGHNNIAKPFGAAQVNGSNGQVDAVKSIVNKQYNTPVGLYSEENIAETLSAQAEVLASGVLGVNFKKNERKYEPNNSEVLRMVQEVDSEPRDPEPEDPAFAPKSSLRKVTAPETRPAPAPQATNNTTPSNNKTQLPPGQNICSECERLIVGVFVRIKDRNLHVDCFKCSTCGASLKNVGYYNIGTKLYCDVHAKMAARKNPPGPNLEPVTVSPGQIPPAGSVPAHQAAANFPPMPLANAVAPLNQAPPASNVNAPLPFHGPTASAQQAPPPVQQASAPKPFFSPPPPTVSSAALNKPIGGQKFVWPPQKPEDLDPMLTGPTATPIYINPLDPTPLELSGTSKIAPVSAPTTKPVLIAPVKPPASITPIPIEKGPPVHLAPEFNPRPVSPMVFALTTAPAQPYNLRGSPMTVQGKGGSSVKGQPPNLPHFQPSFDAQPLPFQPQNFPAKPIQPVQAPQQKIAAPQPIAPPPPPPQPQPTFPPPAPLLNLNKALSSAVAAAAAPPPVFEPDPSGFGSAPPPANNSGNAKGGSLAGTTAPRRGRGVLTAPVAGGRVPLCGLCNETKAPVAKNDKPRVTTLRNDISYSRNVEPAVTKLREDVSNKDYPICIACAKEITRGPFITALGKTWCPDHFMCVNSQCQRPLQDCGFVEEKGDLYCEFCFEQFLAPACDKCRKKIKGDCLNAIGKHFHPECFNCAYCGKLFGNSPFFLEDGLPYCEGDWNELFTTKCFACGFPIEAGDRWVEALNNNYHSQCFNCTSCKKNLEGQSFFAKQGRPFCKAHAR</sequence>
<dbReference type="PROSITE" id="PS00478">
    <property type="entry name" value="LIM_DOMAIN_1"/>
    <property type="match status" value="1"/>
</dbReference>
<keyword evidence="11" id="KW-1185">Reference proteome</keyword>
<keyword evidence="5 6" id="KW-0440">LIM domain</keyword>
<dbReference type="SMART" id="SM00228">
    <property type="entry name" value="PDZ"/>
    <property type="match status" value="1"/>
</dbReference>
<dbReference type="Proteomes" id="UP000494165">
    <property type="component" value="Unassembled WGS sequence"/>
</dbReference>
<dbReference type="Pfam" id="PF00412">
    <property type="entry name" value="LIM"/>
    <property type="match status" value="4"/>
</dbReference>
<dbReference type="FunFam" id="2.10.110.10:FF:000073">
    <property type="entry name" value="Uncharacterized protein, isoform Z"/>
    <property type="match status" value="1"/>
</dbReference>
<feature type="domain" description="LIM zinc-binding" evidence="8">
    <location>
        <begin position="900"/>
        <end position="955"/>
    </location>
</feature>
<dbReference type="Gene3D" id="2.10.110.10">
    <property type="entry name" value="Cysteine Rich Protein"/>
    <property type="match status" value="4"/>
</dbReference>
<proteinExistence type="predicted"/>
<dbReference type="FunFam" id="2.30.42.10:FF:000055">
    <property type="entry name" value="PDZ and LIM domain protein 3"/>
    <property type="match status" value="1"/>
</dbReference>
<dbReference type="CDD" id="cd08368">
    <property type="entry name" value="LIM"/>
    <property type="match status" value="1"/>
</dbReference>
<keyword evidence="2" id="KW-0963">Cytoplasm</keyword>
<evidence type="ECO:0000256" key="3">
    <source>
        <dbReference type="ARBA" id="ARBA00022723"/>
    </source>
</evidence>
<evidence type="ECO:0000256" key="1">
    <source>
        <dbReference type="ARBA" id="ARBA00004496"/>
    </source>
</evidence>
<evidence type="ECO:0000256" key="2">
    <source>
        <dbReference type="ARBA" id="ARBA00022490"/>
    </source>
</evidence>
<dbReference type="CDD" id="cd23068">
    <property type="entry name" value="PDZ_ZASP52-like"/>
    <property type="match status" value="1"/>
</dbReference>
<dbReference type="InterPro" id="IPR031847">
    <property type="entry name" value="PDLI1-4/Zasp-like_mid"/>
</dbReference>
<dbReference type="SMART" id="SM00132">
    <property type="entry name" value="LIM"/>
    <property type="match status" value="4"/>
</dbReference>
<keyword evidence="4 6" id="KW-0862">Zinc</keyword>
<dbReference type="EMBL" id="CADEPI010000061">
    <property type="protein sequence ID" value="CAB3371416.1"/>
    <property type="molecule type" value="Genomic_DNA"/>
</dbReference>
<reference evidence="10 11" key="1">
    <citation type="submission" date="2020-04" db="EMBL/GenBank/DDBJ databases">
        <authorList>
            <person name="Alioto T."/>
            <person name="Alioto T."/>
            <person name="Gomez Garrido J."/>
        </authorList>
    </citation>
    <scope>NUCLEOTIDE SEQUENCE [LARGE SCALE GENOMIC DNA]</scope>
</reference>
<feature type="compositionally biased region" description="Polar residues" evidence="7">
    <location>
        <begin position="295"/>
        <end position="312"/>
    </location>
</feature>
<dbReference type="AlphaFoldDB" id="A0A8S1CNZ6"/>
<dbReference type="GO" id="GO:0051371">
    <property type="term" value="F:muscle alpha-actinin binding"/>
    <property type="evidence" value="ECO:0007669"/>
    <property type="project" value="TreeGrafter"/>
</dbReference>
<evidence type="ECO:0000256" key="5">
    <source>
        <dbReference type="ARBA" id="ARBA00023038"/>
    </source>
</evidence>
<evidence type="ECO:0000256" key="7">
    <source>
        <dbReference type="SAM" id="MobiDB-lite"/>
    </source>
</evidence>
<evidence type="ECO:0008006" key="12">
    <source>
        <dbReference type="Google" id="ProtNLM"/>
    </source>
</evidence>
<dbReference type="PANTHER" id="PTHR24214">
    <property type="entry name" value="PDZ AND LIM DOMAIN PROTEIN ZASP"/>
    <property type="match status" value="1"/>
</dbReference>
<protein>
    <recommendedName>
        <fullName evidence="12">PDZ and LIM domain protein Zasp</fullName>
    </recommendedName>
</protein>
<dbReference type="InterPro" id="IPR036034">
    <property type="entry name" value="PDZ_sf"/>
</dbReference>
<dbReference type="OrthoDB" id="5911912at2759"/>
<feature type="region of interest" description="Disordered" evidence="7">
    <location>
        <begin position="580"/>
        <end position="660"/>
    </location>
</feature>
<feature type="domain" description="PDZ" evidence="9">
    <location>
        <begin position="48"/>
        <end position="130"/>
    </location>
</feature>
<dbReference type="SUPFAM" id="SSF57716">
    <property type="entry name" value="Glucocorticoid receptor-like (DNA-binding domain)"/>
    <property type="match status" value="4"/>
</dbReference>
<dbReference type="InterPro" id="IPR050604">
    <property type="entry name" value="PDZ-LIM_domain"/>
</dbReference>
<dbReference type="InterPro" id="IPR001781">
    <property type="entry name" value="Znf_LIM"/>
</dbReference>
<name>A0A8S1CNZ6_9INSE</name>
<dbReference type="SUPFAM" id="SSF50156">
    <property type="entry name" value="PDZ domain-like"/>
    <property type="match status" value="1"/>
</dbReference>
<dbReference type="Pfam" id="PF00595">
    <property type="entry name" value="PDZ"/>
    <property type="match status" value="1"/>
</dbReference>
<feature type="region of interest" description="Disordered" evidence="7">
    <location>
        <begin position="425"/>
        <end position="463"/>
    </location>
</feature>
<dbReference type="GO" id="GO:0005912">
    <property type="term" value="C:adherens junction"/>
    <property type="evidence" value="ECO:0007669"/>
    <property type="project" value="TreeGrafter"/>
</dbReference>